<dbReference type="KEGG" id="crq:GCK72_003676"/>
<gene>
    <name evidence="4" type="ORF">GCK72_003676</name>
</gene>
<keyword evidence="1" id="KW-0862">Zinc</keyword>
<dbReference type="GeneID" id="9812986"/>
<evidence type="ECO:0000256" key="1">
    <source>
        <dbReference type="PROSITE-ProRule" id="PRU00024"/>
    </source>
</evidence>
<organism evidence="4 5">
    <name type="scientific">Caenorhabditis remanei</name>
    <name type="common">Caenorhabditis vulgaris</name>
    <dbReference type="NCBI Taxonomy" id="31234"/>
    <lineage>
        <taxon>Eukaryota</taxon>
        <taxon>Metazoa</taxon>
        <taxon>Ecdysozoa</taxon>
        <taxon>Nematoda</taxon>
        <taxon>Chromadorea</taxon>
        <taxon>Rhabditida</taxon>
        <taxon>Rhabditina</taxon>
        <taxon>Rhabditomorpha</taxon>
        <taxon>Rhabditoidea</taxon>
        <taxon>Rhabditidae</taxon>
        <taxon>Peloderinae</taxon>
        <taxon>Caenorhabditis</taxon>
    </lineage>
</organism>
<dbReference type="CDD" id="cd19774">
    <property type="entry name" value="Bbox2_TRIM23_C-IX_rpt2"/>
    <property type="match status" value="1"/>
</dbReference>
<dbReference type="PANTHER" id="PTHR25462">
    <property type="entry name" value="BONUS, ISOFORM C-RELATED"/>
    <property type="match status" value="1"/>
</dbReference>
<sequence>MTIFVGAVQSLPKNRAVIDMLRELKETESTENPAIYEDPDVPCFENKNHEAACFCITCKEDFCQNCFDSTHSSKIFSTHQSIPLSEKPCEIPKCSIHEEKEIRYFCTDDECALSTKEFCDECLLAEHKSHWYENIETRIKKNEEVLQDAIKNLKEREIKMLQSSDAIIKCLSTFDEKKEGISQKRKAIESHFDNMKREAVEKFDNWLTGRKKNLEFKKESMQNNLKVLTATRREIEKTLLKKGSVLNVKELIEKSKVSVDSEIKASTLPYNDYIVPDGMSQEPYPKNSSNV</sequence>
<dbReference type="InterPro" id="IPR047153">
    <property type="entry name" value="TRIM45/56/19-like"/>
</dbReference>
<comment type="caution">
    <text evidence="4">The sequence shown here is derived from an EMBL/GenBank/DDBJ whole genome shotgun (WGS) entry which is preliminary data.</text>
</comment>
<dbReference type="AlphaFoldDB" id="A0A6A5HA49"/>
<dbReference type="PANTHER" id="PTHR25462:SF296">
    <property type="entry name" value="MEIOTIC P26, ISOFORM F"/>
    <property type="match status" value="1"/>
</dbReference>
<dbReference type="GO" id="GO:0008270">
    <property type="term" value="F:zinc ion binding"/>
    <property type="evidence" value="ECO:0007669"/>
    <property type="project" value="UniProtKB-KW"/>
</dbReference>
<dbReference type="SUPFAM" id="SSF57845">
    <property type="entry name" value="B-box zinc-binding domain"/>
    <property type="match status" value="1"/>
</dbReference>
<dbReference type="PROSITE" id="PS50119">
    <property type="entry name" value="ZF_BBOX"/>
    <property type="match status" value="1"/>
</dbReference>
<protein>
    <recommendedName>
        <fullName evidence="3">B box-type domain-containing protein</fullName>
    </recommendedName>
</protein>
<dbReference type="Gene3D" id="4.10.830.40">
    <property type="match status" value="1"/>
</dbReference>
<evidence type="ECO:0000313" key="5">
    <source>
        <dbReference type="Proteomes" id="UP000483820"/>
    </source>
</evidence>
<dbReference type="Proteomes" id="UP000483820">
    <property type="component" value="Chromosome II"/>
</dbReference>
<dbReference type="CTD" id="9812986"/>
<dbReference type="SMART" id="SM00336">
    <property type="entry name" value="BBOX"/>
    <property type="match status" value="2"/>
</dbReference>
<keyword evidence="1" id="KW-0479">Metal-binding</keyword>
<dbReference type="EMBL" id="WUAV01000002">
    <property type="protein sequence ID" value="KAF1763731.1"/>
    <property type="molecule type" value="Genomic_DNA"/>
</dbReference>
<evidence type="ECO:0000256" key="2">
    <source>
        <dbReference type="SAM" id="Coils"/>
    </source>
</evidence>
<keyword evidence="1" id="KW-0863">Zinc-finger</keyword>
<dbReference type="RefSeq" id="XP_003094391.2">
    <property type="nucleotide sequence ID" value="XM_003094343.2"/>
</dbReference>
<feature type="coiled-coil region" evidence="2">
    <location>
        <begin position="132"/>
        <end position="159"/>
    </location>
</feature>
<dbReference type="CDD" id="cd19773">
    <property type="entry name" value="Bbox2_TRIM23_C-IX_rpt1"/>
    <property type="match status" value="1"/>
</dbReference>
<keyword evidence="2" id="KW-0175">Coiled coil</keyword>
<evidence type="ECO:0000259" key="3">
    <source>
        <dbReference type="PROSITE" id="PS50119"/>
    </source>
</evidence>
<evidence type="ECO:0000313" key="4">
    <source>
        <dbReference type="EMBL" id="KAF1763731.1"/>
    </source>
</evidence>
<dbReference type="InterPro" id="IPR000315">
    <property type="entry name" value="Znf_B-box"/>
</dbReference>
<accession>A0A6A5HA49</accession>
<proteinExistence type="predicted"/>
<feature type="coiled-coil region" evidence="2">
    <location>
        <begin position="211"/>
        <end position="238"/>
    </location>
</feature>
<dbReference type="Gene3D" id="3.30.160.60">
    <property type="entry name" value="Classic Zinc Finger"/>
    <property type="match status" value="1"/>
</dbReference>
<feature type="domain" description="B box-type" evidence="3">
    <location>
        <begin position="38"/>
        <end position="84"/>
    </location>
</feature>
<reference evidence="4 5" key="1">
    <citation type="submission" date="2019-12" db="EMBL/GenBank/DDBJ databases">
        <title>Chromosome-level assembly of the Caenorhabditis remanei genome.</title>
        <authorList>
            <person name="Teterina A.A."/>
            <person name="Willis J.H."/>
            <person name="Phillips P.C."/>
        </authorList>
    </citation>
    <scope>NUCLEOTIDE SEQUENCE [LARGE SCALE GENOMIC DNA]</scope>
    <source>
        <strain evidence="4 5">PX506</strain>
        <tissue evidence="4">Whole organism</tissue>
    </source>
</reference>
<name>A0A6A5HA49_CAERE</name>